<dbReference type="InterPro" id="IPR000843">
    <property type="entry name" value="HTH_LacI"/>
</dbReference>
<dbReference type="PROSITE" id="PS00356">
    <property type="entry name" value="HTH_LACI_1"/>
    <property type="match status" value="1"/>
</dbReference>
<keyword evidence="1" id="KW-0805">Transcription regulation</keyword>
<keyword evidence="3" id="KW-0804">Transcription</keyword>
<protein>
    <recommendedName>
        <fullName evidence="4">HTH lacI-type domain-containing protein</fullName>
    </recommendedName>
</protein>
<dbReference type="PRINTS" id="PR00036">
    <property type="entry name" value="HTHLACI"/>
</dbReference>
<gene>
    <name evidence="5" type="ORF">BIV57_15230</name>
</gene>
<sequence length="279" mass="29031">MVGGEFAGAGDSQETGPRRVTIADIAREAGVSVPTVSKVLNRRAEVADETRARVERLIAKHNYARRPGRQRERAGLVDLVFTELDGDRVGDIVAAVEGIAQEHGMGTEVTAVRNPRTAPRAWLERLTARRSDGVIAVLTEQNPQHLARLRTLGAPVVTVDALGHPDPRLPSVGATNWHGAVQATDHLIGLGHRRIAHATGPAGLQCSRARRDGYHSALAAAGLAIDPALTLPGGDGSVAAGERVAGRLLEMGVGDPATAGAPTAVFAAGDMTAIGVVRG</sequence>
<evidence type="ECO:0000256" key="2">
    <source>
        <dbReference type="ARBA" id="ARBA00023125"/>
    </source>
</evidence>
<dbReference type="STRING" id="1428644.BIV57_15230"/>
<dbReference type="PANTHER" id="PTHR30146">
    <property type="entry name" value="LACI-RELATED TRANSCRIPTIONAL REPRESSOR"/>
    <property type="match status" value="1"/>
</dbReference>
<feature type="non-terminal residue" evidence="5">
    <location>
        <position position="279"/>
    </location>
</feature>
<dbReference type="Proteomes" id="UP000243342">
    <property type="component" value="Unassembled WGS sequence"/>
</dbReference>
<proteinExistence type="predicted"/>
<evidence type="ECO:0000256" key="1">
    <source>
        <dbReference type="ARBA" id="ARBA00023015"/>
    </source>
</evidence>
<evidence type="ECO:0000313" key="5">
    <source>
        <dbReference type="EMBL" id="OIV36650.1"/>
    </source>
</evidence>
<comment type="caution">
    <text evidence="5">The sequence shown here is derived from an EMBL/GenBank/DDBJ whole genome shotgun (WGS) entry which is preliminary data.</text>
</comment>
<accession>A0A1J7CAH0</accession>
<dbReference type="InterPro" id="IPR001761">
    <property type="entry name" value="Peripla_BP/Lac1_sug-bd_dom"/>
</dbReference>
<reference evidence="5 6" key="1">
    <citation type="submission" date="2016-10" db="EMBL/GenBank/DDBJ databases">
        <title>Genome sequence of Streptomyces gilvigriseus MUSC 26.</title>
        <authorList>
            <person name="Lee L.-H."/>
            <person name="Ser H.-L."/>
        </authorList>
    </citation>
    <scope>NUCLEOTIDE SEQUENCE [LARGE SCALE GENOMIC DNA]</scope>
    <source>
        <strain evidence="5 6">MUSC 26</strain>
    </source>
</reference>
<dbReference type="Pfam" id="PF00532">
    <property type="entry name" value="Peripla_BP_1"/>
    <property type="match status" value="1"/>
</dbReference>
<dbReference type="GO" id="GO:0000976">
    <property type="term" value="F:transcription cis-regulatory region binding"/>
    <property type="evidence" value="ECO:0007669"/>
    <property type="project" value="TreeGrafter"/>
</dbReference>
<evidence type="ECO:0000256" key="3">
    <source>
        <dbReference type="ARBA" id="ARBA00023163"/>
    </source>
</evidence>
<evidence type="ECO:0000313" key="6">
    <source>
        <dbReference type="Proteomes" id="UP000243342"/>
    </source>
</evidence>
<feature type="domain" description="HTH lacI-type" evidence="4">
    <location>
        <begin position="20"/>
        <end position="74"/>
    </location>
</feature>
<dbReference type="PROSITE" id="PS50932">
    <property type="entry name" value="HTH_LACI_2"/>
    <property type="match status" value="1"/>
</dbReference>
<keyword evidence="6" id="KW-1185">Reference proteome</keyword>
<dbReference type="SUPFAM" id="SSF53822">
    <property type="entry name" value="Periplasmic binding protein-like I"/>
    <property type="match status" value="1"/>
</dbReference>
<dbReference type="InterPro" id="IPR028082">
    <property type="entry name" value="Peripla_BP_I"/>
</dbReference>
<name>A0A1J7CAH0_9ACTN</name>
<dbReference type="AlphaFoldDB" id="A0A1J7CAH0"/>
<dbReference type="GO" id="GO:0003700">
    <property type="term" value="F:DNA-binding transcription factor activity"/>
    <property type="evidence" value="ECO:0007669"/>
    <property type="project" value="TreeGrafter"/>
</dbReference>
<dbReference type="Gene3D" id="1.10.260.40">
    <property type="entry name" value="lambda repressor-like DNA-binding domains"/>
    <property type="match status" value="1"/>
</dbReference>
<organism evidence="5 6">
    <name type="scientific">Mangrovactinospora gilvigrisea</name>
    <dbReference type="NCBI Taxonomy" id="1428644"/>
    <lineage>
        <taxon>Bacteria</taxon>
        <taxon>Bacillati</taxon>
        <taxon>Actinomycetota</taxon>
        <taxon>Actinomycetes</taxon>
        <taxon>Kitasatosporales</taxon>
        <taxon>Streptomycetaceae</taxon>
        <taxon>Mangrovactinospora</taxon>
    </lineage>
</organism>
<dbReference type="CDD" id="cd01392">
    <property type="entry name" value="HTH_LacI"/>
    <property type="match status" value="1"/>
</dbReference>
<dbReference type="RefSeq" id="WP_071657406.1">
    <property type="nucleotide sequence ID" value="NZ_MLCF01000082.1"/>
</dbReference>
<dbReference type="InterPro" id="IPR010982">
    <property type="entry name" value="Lambda_DNA-bd_dom_sf"/>
</dbReference>
<keyword evidence="2" id="KW-0238">DNA-binding</keyword>
<dbReference type="SMART" id="SM00354">
    <property type="entry name" value="HTH_LACI"/>
    <property type="match status" value="1"/>
</dbReference>
<dbReference type="Gene3D" id="3.40.50.2300">
    <property type="match status" value="2"/>
</dbReference>
<dbReference type="SUPFAM" id="SSF47413">
    <property type="entry name" value="lambda repressor-like DNA-binding domains"/>
    <property type="match status" value="1"/>
</dbReference>
<evidence type="ECO:0000259" key="4">
    <source>
        <dbReference type="PROSITE" id="PS50932"/>
    </source>
</evidence>
<dbReference type="PANTHER" id="PTHR30146:SF153">
    <property type="entry name" value="LACTOSE OPERON REPRESSOR"/>
    <property type="match status" value="1"/>
</dbReference>
<dbReference type="EMBL" id="MLCF01000082">
    <property type="protein sequence ID" value="OIV36650.1"/>
    <property type="molecule type" value="Genomic_DNA"/>
</dbReference>
<dbReference type="Pfam" id="PF00356">
    <property type="entry name" value="LacI"/>
    <property type="match status" value="1"/>
</dbReference>